<dbReference type="Proteomes" id="UP000681414">
    <property type="component" value="Unassembled WGS sequence"/>
</dbReference>
<dbReference type="RefSeq" id="WP_213124951.1">
    <property type="nucleotide sequence ID" value="NZ_JAGYPG010000002.1"/>
</dbReference>
<evidence type="ECO:0000313" key="1">
    <source>
        <dbReference type="EMBL" id="MBS4195758.1"/>
    </source>
</evidence>
<comment type="caution">
    <text evidence="1">The sequence shown here is derived from an EMBL/GenBank/DDBJ whole genome shotgun (WGS) entry which is preliminary data.</text>
</comment>
<name>A0A942TDM0_9BACI</name>
<dbReference type="AlphaFoldDB" id="A0A942TDM0"/>
<sequence length="180" mass="21015">MDKRSLQPTFEEISTLLVRFSNQIKGIRKMLYSLTVNLSDSVPDSWNRFNDYFNMGTYFHLRCQGFVECLLFTSAYSTTSIVIWVHESVKPAAYNFMRAMGIMNEIKKTPEFLKSNYFSDLEERLSALHQTGMLIFEYSNYIDQGLQCINKTSLVVEQWIAFHTLQEKNDCLWTPSRRGG</sequence>
<reference evidence="1 2" key="1">
    <citation type="submission" date="2021-05" db="EMBL/GenBank/DDBJ databases">
        <title>Novel Bacillus species.</title>
        <authorList>
            <person name="Liu G."/>
        </authorList>
    </citation>
    <scope>NUCLEOTIDE SEQUENCE [LARGE SCALE GENOMIC DNA]</scope>
    <source>
        <strain evidence="2">FJAT-49780</strain>
    </source>
</reference>
<dbReference type="EMBL" id="JAGYPG010000002">
    <property type="protein sequence ID" value="MBS4195758.1"/>
    <property type="molecule type" value="Genomic_DNA"/>
</dbReference>
<gene>
    <name evidence="1" type="ORF">KHA97_11885</name>
</gene>
<organism evidence="1 2">
    <name type="scientific">Lederbergia citri</name>
    <dbReference type="NCBI Taxonomy" id="2833580"/>
    <lineage>
        <taxon>Bacteria</taxon>
        <taxon>Bacillati</taxon>
        <taxon>Bacillota</taxon>
        <taxon>Bacilli</taxon>
        <taxon>Bacillales</taxon>
        <taxon>Bacillaceae</taxon>
        <taxon>Lederbergia</taxon>
    </lineage>
</organism>
<keyword evidence="2" id="KW-1185">Reference proteome</keyword>
<protein>
    <submittedName>
        <fullName evidence="1">Uncharacterized protein</fullName>
    </submittedName>
</protein>
<evidence type="ECO:0000313" key="2">
    <source>
        <dbReference type="Proteomes" id="UP000681414"/>
    </source>
</evidence>
<proteinExistence type="predicted"/>
<accession>A0A942TDM0</accession>